<evidence type="ECO:0000256" key="1">
    <source>
        <dbReference type="SAM" id="MobiDB-lite"/>
    </source>
</evidence>
<feature type="region of interest" description="Disordered" evidence="1">
    <location>
        <begin position="27"/>
        <end position="60"/>
    </location>
</feature>
<reference evidence="3" key="1">
    <citation type="submission" date="2015-11" db="EMBL/GenBank/DDBJ databases">
        <authorList>
            <person name="Kumar R."/>
            <person name="Singh D."/>
            <person name="Swarnkar M.K."/>
            <person name="Singh A.K."/>
            <person name="Kumar S."/>
        </authorList>
    </citation>
    <scope>NUCLEOTIDE SEQUENCE [LARGE SCALE GENOMIC DNA]</scope>
    <source>
        <strain evidence="3">ERGS4:06</strain>
    </source>
</reference>
<accession>A0A0S2LZE5</accession>
<name>A0A0S2LZE5_9MICC</name>
<sequence length="60" mass="6649">MTLIALIAAVMIGFTLLTLRRARHRGALQAKVPPLRNRKADPQTHRAPKQGGEETDHPLN</sequence>
<evidence type="ECO:0000313" key="2">
    <source>
        <dbReference type="EMBL" id="ALO66937.1"/>
    </source>
</evidence>
<dbReference type="Proteomes" id="UP000059574">
    <property type="component" value="Chromosome"/>
</dbReference>
<evidence type="ECO:0000313" key="3">
    <source>
        <dbReference type="Proteomes" id="UP000059574"/>
    </source>
</evidence>
<proteinExistence type="predicted"/>
<gene>
    <name evidence="2" type="ORF">AS189_11075</name>
</gene>
<dbReference type="EMBL" id="CP013200">
    <property type="protein sequence ID" value="ALO66937.1"/>
    <property type="molecule type" value="Genomic_DNA"/>
</dbReference>
<reference evidence="2 3" key="2">
    <citation type="journal article" date="2016" name="J. Biotechnol.">
        <title>Complete genome sequence of Arthrobacter alpinus ERGS4:06, a yellow pigmented bacterium tolerant to cold and radiations isolated from Sikkim Himalaya.</title>
        <authorList>
            <person name="Kumar R."/>
            <person name="Singh D."/>
            <person name="Swarnkar M.K."/>
            <person name="Singh A.K."/>
            <person name="Kumar S."/>
        </authorList>
    </citation>
    <scope>NUCLEOTIDE SEQUENCE [LARGE SCALE GENOMIC DNA]</scope>
    <source>
        <strain evidence="2 3">ERGS4:06</strain>
    </source>
</reference>
<feature type="compositionally biased region" description="Basic and acidic residues" evidence="1">
    <location>
        <begin position="51"/>
        <end position="60"/>
    </location>
</feature>
<dbReference type="AlphaFoldDB" id="A0A0S2LZE5"/>
<organism evidence="2 3">
    <name type="scientific">Arthrobacter alpinus</name>
    <dbReference type="NCBI Taxonomy" id="656366"/>
    <lineage>
        <taxon>Bacteria</taxon>
        <taxon>Bacillati</taxon>
        <taxon>Actinomycetota</taxon>
        <taxon>Actinomycetes</taxon>
        <taxon>Micrococcales</taxon>
        <taxon>Micrococcaceae</taxon>
        <taxon>Arthrobacter</taxon>
    </lineage>
</organism>
<protein>
    <submittedName>
        <fullName evidence="2">Uncharacterized protein</fullName>
    </submittedName>
</protein>